<evidence type="ECO:0000313" key="2">
    <source>
        <dbReference type="EMBL" id="QDO82272.1"/>
    </source>
</evidence>
<proteinExistence type="predicted"/>
<accession>A0ABX5WT56</accession>
<dbReference type="Proteomes" id="UP000315947">
    <property type="component" value="Chromosome"/>
</dbReference>
<feature type="transmembrane region" description="Helical" evidence="1">
    <location>
        <begin position="96"/>
        <end position="118"/>
    </location>
</feature>
<feature type="transmembrane region" description="Helical" evidence="1">
    <location>
        <begin position="41"/>
        <end position="58"/>
    </location>
</feature>
<keyword evidence="1" id="KW-0472">Membrane</keyword>
<reference evidence="2 3" key="1">
    <citation type="submission" date="2019-07" db="EMBL/GenBank/DDBJ databases">
        <title>Shewanella sp. YLB-06 whole genomic sequence.</title>
        <authorList>
            <person name="Yu L."/>
        </authorList>
    </citation>
    <scope>NUCLEOTIDE SEQUENCE [LARGE SCALE GENOMIC DNA]</scope>
    <source>
        <strain evidence="2 3">YLB-06</strain>
    </source>
</reference>
<gene>
    <name evidence="2" type="ORF">FM037_02230</name>
</gene>
<dbReference type="EMBL" id="CP041614">
    <property type="protein sequence ID" value="QDO82272.1"/>
    <property type="molecule type" value="Genomic_DNA"/>
</dbReference>
<keyword evidence="3" id="KW-1185">Reference proteome</keyword>
<organism evidence="2 3">
    <name type="scientific">Shewanella psychropiezotolerans</name>
    <dbReference type="NCBI Taxonomy" id="2593655"/>
    <lineage>
        <taxon>Bacteria</taxon>
        <taxon>Pseudomonadati</taxon>
        <taxon>Pseudomonadota</taxon>
        <taxon>Gammaproteobacteria</taxon>
        <taxon>Alteromonadales</taxon>
        <taxon>Shewanellaceae</taxon>
        <taxon>Shewanella</taxon>
    </lineage>
</organism>
<keyword evidence="1" id="KW-1133">Transmembrane helix</keyword>
<protein>
    <recommendedName>
        <fullName evidence="4">TM2 domain-containing protein</fullName>
    </recommendedName>
</protein>
<sequence length="134" mass="14645">MIATYVSSNKEAHMKKAITAALISAFVCPGTGHFYLKKYNIGTLISAVSLSGLVYLLYQAVERAQEISDQILSGAVPLDFNLIYQMITEQPSGAKALYASIATWTFIIGWLVGVIDAYRLGHALDKSLDKADKR</sequence>
<evidence type="ECO:0008006" key="4">
    <source>
        <dbReference type="Google" id="ProtNLM"/>
    </source>
</evidence>
<name>A0ABX5WT56_9GAMM</name>
<feature type="transmembrane region" description="Helical" evidence="1">
    <location>
        <begin position="17"/>
        <end position="35"/>
    </location>
</feature>
<evidence type="ECO:0000313" key="3">
    <source>
        <dbReference type="Proteomes" id="UP000315947"/>
    </source>
</evidence>
<keyword evidence="1" id="KW-0812">Transmembrane</keyword>
<evidence type="ECO:0000256" key="1">
    <source>
        <dbReference type="SAM" id="Phobius"/>
    </source>
</evidence>